<dbReference type="AlphaFoldDB" id="A0A109LE52"/>
<dbReference type="Proteomes" id="UP000061348">
    <property type="component" value="Unassembled WGS sequence"/>
</dbReference>
<dbReference type="EMBL" id="LCYA01000121">
    <property type="protein sequence ID" value="KWV85710.1"/>
    <property type="molecule type" value="Genomic_DNA"/>
</dbReference>
<keyword evidence="1" id="KW-0472">Membrane</keyword>
<feature type="transmembrane region" description="Helical" evidence="1">
    <location>
        <begin position="72"/>
        <end position="96"/>
    </location>
</feature>
<proteinExistence type="predicted"/>
<reference evidence="2 3" key="1">
    <citation type="submission" date="2015-05" db="EMBL/GenBank/DDBJ databases">
        <title>A genomic and transcriptomic approach to investigate the blue pigment phenotype in Pseudomonas fluorescens.</title>
        <authorList>
            <person name="Andreani N.A."/>
            <person name="Cardazzo B."/>
        </authorList>
    </citation>
    <scope>NUCLEOTIDE SEQUENCE [LARGE SCALE GENOMIC DNA]</scope>
    <source>
        <strain evidence="2 3">Ps_22</strain>
    </source>
</reference>
<feature type="transmembrane region" description="Helical" evidence="1">
    <location>
        <begin position="42"/>
        <end position="60"/>
    </location>
</feature>
<evidence type="ECO:0000313" key="3">
    <source>
        <dbReference type="Proteomes" id="UP000061348"/>
    </source>
</evidence>
<dbReference type="InterPro" id="IPR036259">
    <property type="entry name" value="MFS_trans_sf"/>
</dbReference>
<name>A0A109LE52_PSEFL</name>
<evidence type="ECO:0000256" key="1">
    <source>
        <dbReference type="SAM" id="Phobius"/>
    </source>
</evidence>
<evidence type="ECO:0000313" key="2">
    <source>
        <dbReference type="EMBL" id="KWV85710.1"/>
    </source>
</evidence>
<keyword evidence="1" id="KW-1133">Transmembrane helix</keyword>
<dbReference type="SUPFAM" id="SSF103473">
    <property type="entry name" value="MFS general substrate transporter"/>
    <property type="match status" value="1"/>
</dbReference>
<gene>
    <name evidence="2" type="ORF">PFLmoz3_04533</name>
</gene>
<dbReference type="Gene3D" id="1.20.1250.20">
    <property type="entry name" value="MFS general substrate transporter like domains"/>
    <property type="match status" value="1"/>
</dbReference>
<sequence length="167" mass="17772">MALFVAAFCIILSMYGGGFATVPAYLADLFGTQMVGAIHGRLLTAWAAAGVLGPVLVNYLREYQLSIGVERAAAYDITLYILAGLLVLGFICNLLVRPVADKYFMTDAELAAEQALGHDKGADATTVLEWKASAASKPLAIAAWLVVGIPLAWGVWVTLQKTAVLFH</sequence>
<comment type="caution">
    <text evidence="2">The sequence shown here is derived from an EMBL/GenBank/DDBJ whole genome shotgun (WGS) entry which is preliminary data.</text>
</comment>
<organism evidence="2 3">
    <name type="scientific">Pseudomonas fluorescens</name>
    <dbReference type="NCBI Taxonomy" id="294"/>
    <lineage>
        <taxon>Bacteria</taxon>
        <taxon>Pseudomonadati</taxon>
        <taxon>Pseudomonadota</taxon>
        <taxon>Gammaproteobacteria</taxon>
        <taxon>Pseudomonadales</taxon>
        <taxon>Pseudomonadaceae</taxon>
        <taxon>Pseudomonas</taxon>
    </lineage>
</organism>
<feature type="transmembrane region" description="Helical" evidence="1">
    <location>
        <begin position="139"/>
        <end position="159"/>
    </location>
</feature>
<evidence type="ECO:0008006" key="4">
    <source>
        <dbReference type="Google" id="ProtNLM"/>
    </source>
</evidence>
<keyword evidence="1" id="KW-0812">Transmembrane</keyword>
<accession>A0A109LE52</accession>
<dbReference type="PATRIC" id="fig|294.194.peg.5028"/>
<protein>
    <recommendedName>
        <fullName evidence="4">Major facilitator superfamily (MFS) profile domain-containing protein</fullName>
    </recommendedName>
</protein>